<gene>
    <name evidence="1" type="ORF">GCM10011611_61590</name>
</gene>
<dbReference type="Pfam" id="PF04820">
    <property type="entry name" value="Trp_halogenase"/>
    <property type="match status" value="2"/>
</dbReference>
<dbReference type="GO" id="GO:0004497">
    <property type="term" value="F:monooxygenase activity"/>
    <property type="evidence" value="ECO:0007669"/>
    <property type="project" value="InterPro"/>
</dbReference>
<keyword evidence="2" id="KW-1185">Reference proteome</keyword>
<dbReference type="InterPro" id="IPR006905">
    <property type="entry name" value="Flavin_halogenase"/>
</dbReference>
<reference evidence="1" key="2">
    <citation type="submission" date="2020-09" db="EMBL/GenBank/DDBJ databases">
        <authorList>
            <person name="Sun Q."/>
            <person name="Zhou Y."/>
        </authorList>
    </citation>
    <scope>NUCLEOTIDE SEQUENCE</scope>
    <source>
        <strain evidence="1">CGMCC 1.15725</strain>
    </source>
</reference>
<dbReference type="AlphaFoldDB" id="A0A8J2YZN3"/>
<proteinExistence type="predicted"/>
<dbReference type="Proteomes" id="UP000646365">
    <property type="component" value="Unassembled WGS sequence"/>
</dbReference>
<dbReference type="Gene3D" id="3.50.50.60">
    <property type="entry name" value="FAD/NAD(P)-binding domain"/>
    <property type="match status" value="1"/>
</dbReference>
<dbReference type="PANTHER" id="PTHR43747:SF1">
    <property type="entry name" value="SLR1998 PROTEIN"/>
    <property type="match status" value="1"/>
</dbReference>
<organism evidence="1 2">
    <name type="scientific">Aliidongia dinghuensis</name>
    <dbReference type="NCBI Taxonomy" id="1867774"/>
    <lineage>
        <taxon>Bacteria</taxon>
        <taxon>Pseudomonadati</taxon>
        <taxon>Pseudomonadota</taxon>
        <taxon>Alphaproteobacteria</taxon>
        <taxon>Rhodospirillales</taxon>
        <taxon>Dongiaceae</taxon>
        <taxon>Aliidongia</taxon>
    </lineage>
</organism>
<sequence>MTVGMGDEICDVLVIGGGPAGSTIAALLAERGKSVMLVDKDQHPRFHIGESLLPFNLPLFDKLGVREAVERVGMPKFGIEFVSPHHPKPSLLEFADGWRKDMDYSFQVRRSDFDHILLKNAAAKGATVIEGCRVTELEFIRGSGAQVAGTMADGSTRQWRARFVVDATGRDTFLANRLKLKQRNRRHESAAVYGHFAGAERLPGKAEGNISIFWFAKGWFWFIPLSDGTTSVGAVCPPAVFKDRQGDTTALFRGLIDQCPALAERLAGATLTGPATATGNYSYGTDRMSGDGFILIGDASTFIDPVFSTGVYLAMRSAFIGADAVVRCLDRPAEARTALRQFEREVITGRDRFTWFIYRITSPVIRNLFMAPRNLFRMEEAVLSLLAGDVAEDSPIRSRLLLFKGLYYVNTGLMKLGRLFVRQAATAPRT</sequence>
<accession>A0A8J2YZN3</accession>
<protein>
    <submittedName>
        <fullName evidence="1">Hydroxylase</fullName>
    </submittedName>
</protein>
<evidence type="ECO:0000313" key="1">
    <source>
        <dbReference type="EMBL" id="GGF46860.1"/>
    </source>
</evidence>
<dbReference type="PRINTS" id="PR00420">
    <property type="entry name" value="RNGMNOXGNASE"/>
</dbReference>
<dbReference type="SUPFAM" id="SSF51905">
    <property type="entry name" value="FAD/NAD(P)-binding domain"/>
    <property type="match status" value="1"/>
</dbReference>
<name>A0A8J2YZN3_9PROT</name>
<dbReference type="PANTHER" id="PTHR43747">
    <property type="entry name" value="FAD-BINDING PROTEIN"/>
    <property type="match status" value="1"/>
</dbReference>
<comment type="caution">
    <text evidence="1">The sequence shown here is derived from an EMBL/GenBank/DDBJ whole genome shotgun (WGS) entry which is preliminary data.</text>
</comment>
<dbReference type="EMBL" id="BMJQ01000024">
    <property type="protein sequence ID" value="GGF46860.1"/>
    <property type="molecule type" value="Genomic_DNA"/>
</dbReference>
<dbReference type="InterPro" id="IPR036188">
    <property type="entry name" value="FAD/NAD-bd_sf"/>
</dbReference>
<dbReference type="InterPro" id="IPR050816">
    <property type="entry name" value="Flavin-dep_Halogenase_NPB"/>
</dbReference>
<reference evidence="1" key="1">
    <citation type="journal article" date="2014" name="Int. J. Syst. Evol. Microbiol.">
        <title>Complete genome sequence of Corynebacterium casei LMG S-19264T (=DSM 44701T), isolated from a smear-ripened cheese.</title>
        <authorList>
            <consortium name="US DOE Joint Genome Institute (JGI-PGF)"/>
            <person name="Walter F."/>
            <person name="Albersmeier A."/>
            <person name="Kalinowski J."/>
            <person name="Ruckert C."/>
        </authorList>
    </citation>
    <scope>NUCLEOTIDE SEQUENCE</scope>
    <source>
        <strain evidence="1">CGMCC 1.15725</strain>
    </source>
</reference>
<evidence type="ECO:0000313" key="2">
    <source>
        <dbReference type="Proteomes" id="UP000646365"/>
    </source>
</evidence>